<keyword evidence="2" id="KW-1003">Cell membrane</keyword>
<dbReference type="EMBL" id="JANLCM010000001">
    <property type="protein sequence ID" value="MCS5717741.1"/>
    <property type="molecule type" value="Genomic_DNA"/>
</dbReference>
<feature type="domain" description="Major facilitator superfamily (MFS) profile" evidence="7">
    <location>
        <begin position="21"/>
        <end position="395"/>
    </location>
</feature>
<dbReference type="InterPro" id="IPR036259">
    <property type="entry name" value="MFS_trans_sf"/>
</dbReference>
<keyword evidence="5 6" id="KW-0472">Membrane</keyword>
<evidence type="ECO:0000313" key="9">
    <source>
        <dbReference type="Proteomes" id="UP001165584"/>
    </source>
</evidence>
<keyword evidence="4 6" id="KW-1133">Transmembrane helix</keyword>
<feature type="transmembrane region" description="Helical" evidence="6">
    <location>
        <begin position="343"/>
        <end position="364"/>
    </location>
</feature>
<feature type="transmembrane region" description="Helical" evidence="6">
    <location>
        <begin position="370"/>
        <end position="392"/>
    </location>
</feature>
<dbReference type="PROSITE" id="PS50850">
    <property type="entry name" value="MFS"/>
    <property type="match status" value="1"/>
</dbReference>
<feature type="transmembrane region" description="Helical" evidence="6">
    <location>
        <begin position="116"/>
        <end position="137"/>
    </location>
</feature>
<dbReference type="Proteomes" id="UP001165584">
    <property type="component" value="Unassembled WGS sequence"/>
</dbReference>
<dbReference type="Pfam" id="PF07690">
    <property type="entry name" value="MFS_1"/>
    <property type="match status" value="1"/>
</dbReference>
<evidence type="ECO:0000256" key="4">
    <source>
        <dbReference type="ARBA" id="ARBA00022989"/>
    </source>
</evidence>
<evidence type="ECO:0000256" key="3">
    <source>
        <dbReference type="ARBA" id="ARBA00022692"/>
    </source>
</evidence>
<dbReference type="InterPro" id="IPR020846">
    <property type="entry name" value="MFS_dom"/>
</dbReference>
<proteinExistence type="predicted"/>
<dbReference type="Gene3D" id="1.20.1250.20">
    <property type="entry name" value="MFS general substrate transporter like domains"/>
    <property type="match status" value="1"/>
</dbReference>
<evidence type="ECO:0000256" key="1">
    <source>
        <dbReference type="ARBA" id="ARBA00004651"/>
    </source>
</evidence>
<feature type="transmembrane region" description="Helical" evidence="6">
    <location>
        <begin position="176"/>
        <end position="195"/>
    </location>
</feature>
<feature type="transmembrane region" description="Helical" evidence="6">
    <location>
        <begin position="55"/>
        <end position="80"/>
    </location>
</feature>
<accession>A0ABT2GNP6</accession>
<dbReference type="PANTHER" id="PTHR43124">
    <property type="entry name" value="PURINE EFFLUX PUMP PBUE"/>
    <property type="match status" value="1"/>
</dbReference>
<sequence length="415" mass="42289">MSSTETTISRLPHSNARGWAGVIAIGIGSFALSVTELLPVGLLRPIASDLDVTEGVAGLMVGVPAVVAALSALAFVVLAGKSDRRKLLIAGSALLLFSDVLALIAPNFLVMIVARALLGIALGSFWAIAGSLGAKLVHERFIGPATSIIFAGLSIAAVVSVPFGSFIATVAGWREAFLIATILGAVVVALQLAVVPKIIMDQAPSLRALPTLLRRPSVVVLLATVALVFVGQYVSYTYITPYLGVTLGIDGGVISVLLLAFGIGGIIGNFVGGALAAKRLKPMLVTFLVLMTVGIIASQVFTGSLVGPLIVLVVWGLGFGAAPASLQVWVFTIAGDHAEAGTALLISVLNVAIAVGTSVGGVIVDSAGVPAAFWVGGALLLLALVNVSIFALRAPRRNVPLEPSDESAEVETVAT</sequence>
<feature type="transmembrane region" description="Helical" evidence="6">
    <location>
        <begin position="251"/>
        <end position="271"/>
    </location>
</feature>
<organism evidence="8 9">
    <name type="scientific">Herbiconiux aconitum</name>
    <dbReference type="NCBI Taxonomy" id="2970913"/>
    <lineage>
        <taxon>Bacteria</taxon>
        <taxon>Bacillati</taxon>
        <taxon>Actinomycetota</taxon>
        <taxon>Actinomycetes</taxon>
        <taxon>Micrococcales</taxon>
        <taxon>Microbacteriaceae</taxon>
        <taxon>Herbiconiux</taxon>
    </lineage>
</organism>
<comment type="subcellular location">
    <subcellularLocation>
        <location evidence="1">Cell membrane</location>
        <topology evidence="1">Multi-pass membrane protein</topology>
    </subcellularLocation>
</comment>
<evidence type="ECO:0000256" key="5">
    <source>
        <dbReference type="ARBA" id="ARBA00023136"/>
    </source>
</evidence>
<protein>
    <submittedName>
        <fullName evidence="8">MFS transporter</fullName>
    </submittedName>
</protein>
<feature type="transmembrane region" description="Helical" evidence="6">
    <location>
        <begin position="283"/>
        <end position="301"/>
    </location>
</feature>
<keyword evidence="9" id="KW-1185">Reference proteome</keyword>
<gene>
    <name evidence="8" type="ORF">N1027_06285</name>
</gene>
<evidence type="ECO:0000313" key="8">
    <source>
        <dbReference type="EMBL" id="MCS5717741.1"/>
    </source>
</evidence>
<feature type="transmembrane region" description="Helical" evidence="6">
    <location>
        <begin position="216"/>
        <end position="239"/>
    </location>
</feature>
<dbReference type="InterPro" id="IPR011701">
    <property type="entry name" value="MFS"/>
</dbReference>
<keyword evidence="3 6" id="KW-0812">Transmembrane</keyword>
<comment type="caution">
    <text evidence="8">The sequence shown here is derived from an EMBL/GenBank/DDBJ whole genome shotgun (WGS) entry which is preliminary data.</text>
</comment>
<evidence type="ECO:0000259" key="7">
    <source>
        <dbReference type="PROSITE" id="PS50850"/>
    </source>
</evidence>
<evidence type="ECO:0000256" key="6">
    <source>
        <dbReference type="SAM" id="Phobius"/>
    </source>
</evidence>
<feature type="transmembrane region" description="Helical" evidence="6">
    <location>
        <begin position="20"/>
        <end position="43"/>
    </location>
</feature>
<dbReference type="RefSeq" id="WP_259506255.1">
    <property type="nucleotide sequence ID" value="NZ_JANLCM010000001.1"/>
</dbReference>
<dbReference type="InterPro" id="IPR050189">
    <property type="entry name" value="MFS_Efflux_Transporters"/>
</dbReference>
<dbReference type="PANTHER" id="PTHR43124:SF5">
    <property type="entry name" value="PURINE RIBONUCLEOSIDE EFFLUX PUMP NEPI"/>
    <property type="match status" value="1"/>
</dbReference>
<dbReference type="SUPFAM" id="SSF103473">
    <property type="entry name" value="MFS general substrate transporter"/>
    <property type="match status" value="1"/>
</dbReference>
<dbReference type="CDD" id="cd17324">
    <property type="entry name" value="MFS_NepI_like"/>
    <property type="match status" value="1"/>
</dbReference>
<feature type="transmembrane region" description="Helical" evidence="6">
    <location>
        <begin position="87"/>
        <end position="110"/>
    </location>
</feature>
<feature type="transmembrane region" description="Helical" evidence="6">
    <location>
        <begin position="149"/>
        <end position="170"/>
    </location>
</feature>
<reference evidence="8" key="1">
    <citation type="submission" date="2022-08" db="EMBL/GenBank/DDBJ databases">
        <authorList>
            <person name="Deng Y."/>
            <person name="Han X.-F."/>
            <person name="Zhang Y.-Q."/>
        </authorList>
    </citation>
    <scope>NUCLEOTIDE SEQUENCE</scope>
    <source>
        <strain evidence="8">CPCC 205763</strain>
    </source>
</reference>
<name>A0ABT2GNP6_9MICO</name>
<evidence type="ECO:0000256" key="2">
    <source>
        <dbReference type="ARBA" id="ARBA00022475"/>
    </source>
</evidence>
<feature type="transmembrane region" description="Helical" evidence="6">
    <location>
        <begin position="307"/>
        <end position="331"/>
    </location>
</feature>